<feature type="transmembrane region" description="Helical" evidence="1">
    <location>
        <begin position="46"/>
        <end position="66"/>
    </location>
</feature>
<feature type="transmembrane region" description="Helical" evidence="1">
    <location>
        <begin position="130"/>
        <end position="153"/>
    </location>
</feature>
<keyword evidence="1" id="KW-0472">Membrane</keyword>
<feature type="transmembrane region" description="Helical" evidence="1">
    <location>
        <begin position="20"/>
        <end position="40"/>
    </location>
</feature>
<keyword evidence="1" id="KW-0812">Transmembrane</keyword>
<dbReference type="PANTHER" id="PTHR34989">
    <property type="entry name" value="PROTEIN HDED"/>
    <property type="match status" value="1"/>
</dbReference>
<evidence type="ECO:0000313" key="2">
    <source>
        <dbReference type="EMBL" id="SDE48466.1"/>
    </source>
</evidence>
<keyword evidence="1" id="KW-1133">Transmembrane helix</keyword>
<dbReference type="InterPro" id="IPR005325">
    <property type="entry name" value="DUF308_memb"/>
</dbReference>
<dbReference type="OrthoDB" id="7059775at2"/>
<protein>
    <submittedName>
        <fullName evidence="2">Uncharacterized membrane protein HdeD, DUF308 family</fullName>
    </submittedName>
</protein>
<accession>A0A1G7DC06</accession>
<reference evidence="2 3" key="1">
    <citation type="submission" date="2016-10" db="EMBL/GenBank/DDBJ databases">
        <authorList>
            <person name="de Groot N.N."/>
        </authorList>
    </citation>
    <scope>NUCLEOTIDE SEQUENCE [LARGE SCALE GENOMIC DNA]</scope>
    <source>
        <strain evidence="2 3">DSM 23421</strain>
    </source>
</reference>
<dbReference type="EMBL" id="FNAO01000005">
    <property type="protein sequence ID" value="SDE48466.1"/>
    <property type="molecule type" value="Genomic_DNA"/>
</dbReference>
<dbReference type="RefSeq" id="WP_091868641.1">
    <property type="nucleotide sequence ID" value="NZ_FNAO01000005.1"/>
</dbReference>
<dbReference type="Pfam" id="PF03729">
    <property type="entry name" value="DUF308"/>
    <property type="match status" value="1"/>
</dbReference>
<dbReference type="PANTHER" id="PTHR34989:SF1">
    <property type="entry name" value="PROTEIN HDED"/>
    <property type="match status" value="1"/>
</dbReference>
<dbReference type="InterPro" id="IPR052712">
    <property type="entry name" value="Acid_resist_chaperone_HdeD"/>
</dbReference>
<keyword evidence="3" id="KW-1185">Reference proteome</keyword>
<dbReference type="Proteomes" id="UP000199109">
    <property type="component" value="Unassembled WGS sequence"/>
</dbReference>
<sequence length="192" mass="21582">MKHSLHLNIVPLPKKWWKHLSLGFLFALLGIWIFITPSASYMSLSFFFTLILAITGAFEIIASVLYRKETKYWGFHFMGGVLELLVSGFLLFNPVMTMDLITYVLALWLFYRGSRAVWVSVRLKSYSIGGWGWILATGIGTLIFAILIIVYPILGGLSIVYAMALAFLALGMFNFSVAYHLGGLRKRVGNSV</sequence>
<dbReference type="GO" id="GO:0005886">
    <property type="term" value="C:plasma membrane"/>
    <property type="evidence" value="ECO:0007669"/>
    <property type="project" value="TreeGrafter"/>
</dbReference>
<feature type="transmembrane region" description="Helical" evidence="1">
    <location>
        <begin position="73"/>
        <end position="94"/>
    </location>
</feature>
<dbReference type="AlphaFoldDB" id="A0A1G7DC06"/>
<gene>
    <name evidence="2" type="ORF">SAMN05421636_105236</name>
</gene>
<dbReference type="STRING" id="641691.SAMN05421636_105236"/>
<evidence type="ECO:0000256" key="1">
    <source>
        <dbReference type="SAM" id="Phobius"/>
    </source>
</evidence>
<name>A0A1G7DC06_9FLAO</name>
<evidence type="ECO:0000313" key="3">
    <source>
        <dbReference type="Proteomes" id="UP000199109"/>
    </source>
</evidence>
<feature type="transmembrane region" description="Helical" evidence="1">
    <location>
        <begin position="159"/>
        <end position="181"/>
    </location>
</feature>
<organism evidence="2 3">
    <name type="scientific">Pricia antarctica</name>
    <dbReference type="NCBI Taxonomy" id="641691"/>
    <lineage>
        <taxon>Bacteria</taxon>
        <taxon>Pseudomonadati</taxon>
        <taxon>Bacteroidota</taxon>
        <taxon>Flavobacteriia</taxon>
        <taxon>Flavobacteriales</taxon>
        <taxon>Flavobacteriaceae</taxon>
        <taxon>Pricia</taxon>
    </lineage>
</organism>
<feature type="transmembrane region" description="Helical" evidence="1">
    <location>
        <begin position="100"/>
        <end position="118"/>
    </location>
</feature>
<proteinExistence type="predicted"/>